<feature type="non-terminal residue" evidence="2">
    <location>
        <position position="140"/>
    </location>
</feature>
<name>A0A9P6PSQ4_9FUNG</name>
<dbReference type="EMBL" id="JAAAJB010000599">
    <property type="protein sequence ID" value="KAG0253233.1"/>
    <property type="molecule type" value="Genomic_DNA"/>
</dbReference>
<accession>A0A9P6PSQ4</accession>
<feature type="compositionally biased region" description="Polar residues" evidence="1">
    <location>
        <begin position="76"/>
        <end position="89"/>
    </location>
</feature>
<evidence type="ECO:0000256" key="1">
    <source>
        <dbReference type="SAM" id="MobiDB-lite"/>
    </source>
</evidence>
<gene>
    <name evidence="2" type="ORF">DFQ27_007533</name>
</gene>
<dbReference type="OrthoDB" id="10649738at2759"/>
<proteinExistence type="predicted"/>
<feature type="compositionally biased region" description="Basic and acidic residues" evidence="1">
    <location>
        <begin position="50"/>
        <end position="60"/>
    </location>
</feature>
<comment type="caution">
    <text evidence="2">The sequence shown here is derived from an EMBL/GenBank/DDBJ whole genome shotgun (WGS) entry which is preliminary data.</text>
</comment>
<dbReference type="Proteomes" id="UP000807716">
    <property type="component" value="Unassembled WGS sequence"/>
</dbReference>
<organism evidence="2 3">
    <name type="scientific">Actinomortierella ambigua</name>
    <dbReference type="NCBI Taxonomy" id="1343610"/>
    <lineage>
        <taxon>Eukaryota</taxon>
        <taxon>Fungi</taxon>
        <taxon>Fungi incertae sedis</taxon>
        <taxon>Mucoromycota</taxon>
        <taxon>Mortierellomycotina</taxon>
        <taxon>Mortierellomycetes</taxon>
        <taxon>Mortierellales</taxon>
        <taxon>Mortierellaceae</taxon>
        <taxon>Actinomortierella</taxon>
    </lineage>
</organism>
<evidence type="ECO:0000313" key="3">
    <source>
        <dbReference type="Proteomes" id="UP000807716"/>
    </source>
</evidence>
<keyword evidence="3" id="KW-1185">Reference proteome</keyword>
<protein>
    <submittedName>
        <fullName evidence="2">Uncharacterized protein</fullName>
    </submittedName>
</protein>
<reference evidence="2" key="1">
    <citation type="journal article" date="2020" name="Fungal Divers.">
        <title>Resolving the Mortierellaceae phylogeny through synthesis of multi-gene phylogenetics and phylogenomics.</title>
        <authorList>
            <person name="Vandepol N."/>
            <person name="Liber J."/>
            <person name="Desiro A."/>
            <person name="Na H."/>
            <person name="Kennedy M."/>
            <person name="Barry K."/>
            <person name="Grigoriev I.V."/>
            <person name="Miller A.N."/>
            <person name="O'Donnell K."/>
            <person name="Stajich J.E."/>
            <person name="Bonito G."/>
        </authorList>
    </citation>
    <scope>NUCLEOTIDE SEQUENCE</scope>
    <source>
        <strain evidence="2">BC1065</strain>
    </source>
</reference>
<feature type="region of interest" description="Disordered" evidence="1">
    <location>
        <begin position="1"/>
        <end position="98"/>
    </location>
</feature>
<sequence length="140" mass="14836">MPSTSAFLAADHQHHHHYHHYSSDDHAAASPSQLYSLSPSTPPPLPNRLALRERRRDPQLEHPISVHPHLIPASLPTLSSNELSTASGPTTTATATAATATATANANANAAGGNGSETNPSDLVQHCLLFPTYATRHSRS</sequence>
<dbReference type="AlphaFoldDB" id="A0A9P6PSQ4"/>
<feature type="compositionally biased region" description="Low complexity" evidence="1">
    <location>
        <begin position="28"/>
        <end position="39"/>
    </location>
</feature>
<evidence type="ECO:0000313" key="2">
    <source>
        <dbReference type="EMBL" id="KAG0253233.1"/>
    </source>
</evidence>